<dbReference type="AlphaFoldDB" id="S9S9K2"/>
<proteinExistence type="predicted"/>
<comment type="caution">
    <text evidence="3">The sequence shown here is derived from an EMBL/GenBank/DDBJ whole genome shotgun (WGS) entry which is preliminary data.</text>
</comment>
<evidence type="ECO:0000256" key="2">
    <source>
        <dbReference type="SAM" id="Phobius"/>
    </source>
</evidence>
<accession>S9S9K2</accession>
<protein>
    <submittedName>
        <fullName evidence="3">Tail length phage protein</fullName>
    </submittedName>
</protein>
<dbReference type="PANTHER" id="PTHR37813">
    <property type="entry name" value="FELS-2 PROPHAGE PROTEIN"/>
    <property type="match status" value="1"/>
</dbReference>
<organism evidence="3 4">
    <name type="scientific">Magnetospirillum fulvum MGU-K5</name>
    <dbReference type="NCBI Taxonomy" id="1316936"/>
    <lineage>
        <taxon>Bacteria</taxon>
        <taxon>Pseudomonadati</taxon>
        <taxon>Pseudomonadota</taxon>
        <taxon>Alphaproteobacteria</taxon>
        <taxon>Rhodospirillales</taxon>
        <taxon>Rhodospirillaceae</taxon>
        <taxon>Magnetospirillum</taxon>
    </lineage>
</organism>
<keyword evidence="2" id="KW-0812">Transmembrane</keyword>
<evidence type="ECO:0000313" key="4">
    <source>
        <dbReference type="Proteomes" id="UP000015350"/>
    </source>
</evidence>
<feature type="compositionally biased region" description="Low complexity" evidence="1">
    <location>
        <begin position="472"/>
        <end position="496"/>
    </location>
</feature>
<feature type="transmembrane region" description="Helical" evidence="2">
    <location>
        <begin position="406"/>
        <end position="431"/>
    </location>
</feature>
<dbReference type="Proteomes" id="UP000015350">
    <property type="component" value="Unassembled WGS sequence"/>
</dbReference>
<feature type="transmembrane region" description="Helical" evidence="2">
    <location>
        <begin position="364"/>
        <end position="394"/>
    </location>
</feature>
<keyword evidence="2" id="KW-1133">Transmembrane helix</keyword>
<dbReference type="PANTHER" id="PTHR37813:SF1">
    <property type="entry name" value="FELS-2 PROPHAGE PROTEIN"/>
    <property type="match status" value="1"/>
</dbReference>
<dbReference type="eggNOG" id="COG5283">
    <property type="taxonomic scope" value="Bacteria"/>
</dbReference>
<name>S9S9K2_MAGFU</name>
<sequence>MATGKEYAVVLAIRAADYATGTIRSVVGRLAAMRGQVAAMGRDLGINRVIDGLSGVRSAAAGITGTIAGGLKSAFAMTGLGAATTAAGLWKLTVSAARNGDALYQLSQRLGISGQSIKEWRYVAKQTGVDADTLTGSMSFLTRSIGQAVNGTGKGKEVFAALGIKLRDASGHVKATDVVMMELADKMAMIPDAAQRAAVASALLGKEAGMTLVPLLSQGSAKIEALRGEVRSFGITSDQSLAAAHAFAMSLNKLEGAASGLGTALGNKLYPQFQPLVDNASSWLVAARPKLTKAIGDLVARVTGGVKSINFDYASDRVLAFANTVQSCVEAIGGWTTVLAGAALMMVSGPIMSTIHLIAAISQLGIALGVVAVKFALAFGGGIVAMISSFVLALRSGIGVVQALNIAMAANPVGAIILAIATLVGLGVTLYNTWEPFRKMIDGIVDKVTSLGKGAIGWIGKQLGFSPGGEVPKPAVPSAPGGSAPAAIADAPATGPRSVDQAAPPARGDVAIPPPVMLQSKADLTVRILSEAPAKVEGVKQQGAGLTVRTDLATGKGTAGTG</sequence>
<feature type="region of interest" description="Disordered" evidence="1">
    <location>
        <begin position="470"/>
        <end position="513"/>
    </location>
</feature>
<dbReference type="STRING" id="1316936.K678_11296"/>
<evidence type="ECO:0000256" key="1">
    <source>
        <dbReference type="SAM" id="MobiDB-lite"/>
    </source>
</evidence>
<dbReference type="EMBL" id="AQPH01000042">
    <property type="protein sequence ID" value="EPY01379.1"/>
    <property type="molecule type" value="Genomic_DNA"/>
</dbReference>
<dbReference type="RefSeq" id="WP_021132572.1">
    <property type="nucleotide sequence ID" value="NZ_AQPH01000042.1"/>
</dbReference>
<reference evidence="3 4" key="1">
    <citation type="submission" date="2013-04" db="EMBL/GenBank/DDBJ databases">
        <authorList>
            <person name="Kuznetsov B."/>
            <person name="Ivanovsky R."/>
        </authorList>
    </citation>
    <scope>NUCLEOTIDE SEQUENCE [LARGE SCALE GENOMIC DNA]</scope>
    <source>
        <strain evidence="3 4">MGU-K5</strain>
    </source>
</reference>
<evidence type="ECO:0000313" key="3">
    <source>
        <dbReference type="EMBL" id="EPY01379.1"/>
    </source>
</evidence>
<gene>
    <name evidence="3" type="ORF">K678_11296</name>
</gene>
<dbReference type="OrthoDB" id="7359373at2"/>
<keyword evidence="2" id="KW-0472">Membrane</keyword>